<evidence type="ECO:0000313" key="7">
    <source>
        <dbReference type="EMBL" id="GAF82002.1"/>
    </source>
</evidence>
<reference evidence="7" key="1">
    <citation type="journal article" date="2014" name="Front. Microbiol.">
        <title>High frequency of phylogenetically diverse reductive dehalogenase-homologous genes in deep subseafloor sedimentary metagenomes.</title>
        <authorList>
            <person name="Kawai M."/>
            <person name="Futagami T."/>
            <person name="Toyoda A."/>
            <person name="Takaki Y."/>
            <person name="Nishi S."/>
            <person name="Hori S."/>
            <person name="Arai W."/>
            <person name="Tsubouchi T."/>
            <person name="Morono Y."/>
            <person name="Uchiyama I."/>
            <person name="Ito T."/>
            <person name="Fujiyama A."/>
            <person name="Inagaki F."/>
            <person name="Takami H."/>
        </authorList>
    </citation>
    <scope>NUCLEOTIDE SEQUENCE</scope>
    <source>
        <strain evidence="7">Expedition CK06-06</strain>
    </source>
</reference>
<accession>X0T1H6</accession>
<evidence type="ECO:0000256" key="2">
    <source>
        <dbReference type="ARBA" id="ARBA00022692"/>
    </source>
</evidence>
<dbReference type="GO" id="GO:0005886">
    <property type="term" value="C:plasma membrane"/>
    <property type="evidence" value="ECO:0007669"/>
    <property type="project" value="TreeGrafter"/>
</dbReference>
<evidence type="ECO:0000256" key="4">
    <source>
        <dbReference type="ARBA" id="ARBA00023136"/>
    </source>
</evidence>
<name>X0T1H6_9ZZZZ</name>
<dbReference type="InterPro" id="IPR004837">
    <property type="entry name" value="NaCa_Exmemb"/>
</dbReference>
<dbReference type="InterPro" id="IPR044880">
    <property type="entry name" value="NCX_ion-bd_dom_sf"/>
</dbReference>
<comment type="caution">
    <text evidence="7">The sequence shown here is derived from an EMBL/GenBank/DDBJ whole genome shotgun (WGS) entry which is preliminary data.</text>
</comment>
<evidence type="ECO:0000259" key="6">
    <source>
        <dbReference type="Pfam" id="PF01699"/>
    </source>
</evidence>
<keyword evidence="4 5" id="KW-0472">Membrane</keyword>
<dbReference type="GO" id="GO:0005262">
    <property type="term" value="F:calcium channel activity"/>
    <property type="evidence" value="ECO:0007669"/>
    <property type="project" value="TreeGrafter"/>
</dbReference>
<protein>
    <recommendedName>
        <fullName evidence="6">Sodium/calcium exchanger membrane region domain-containing protein</fullName>
    </recommendedName>
</protein>
<dbReference type="Gene3D" id="6.10.280.80">
    <property type="entry name" value="NCX, peripheral helical region"/>
    <property type="match status" value="1"/>
</dbReference>
<dbReference type="Gene3D" id="1.20.1420.30">
    <property type="entry name" value="NCX, central ion-binding region"/>
    <property type="match status" value="1"/>
</dbReference>
<dbReference type="EMBL" id="BARS01008659">
    <property type="protein sequence ID" value="GAF82002.1"/>
    <property type="molecule type" value="Genomic_DNA"/>
</dbReference>
<proteinExistence type="predicted"/>
<evidence type="ECO:0000256" key="5">
    <source>
        <dbReference type="SAM" id="Phobius"/>
    </source>
</evidence>
<feature type="transmembrane region" description="Helical" evidence="5">
    <location>
        <begin position="66"/>
        <end position="89"/>
    </location>
</feature>
<feature type="non-terminal residue" evidence="7">
    <location>
        <position position="137"/>
    </location>
</feature>
<dbReference type="GO" id="GO:0006874">
    <property type="term" value="P:intracellular calcium ion homeostasis"/>
    <property type="evidence" value="ECO:0007669"/>
    <property type="project" value="TreeGrafter"/>
</dbReference>
<dbReference type="Pfam" id="PF01699">
    <property type="entry name" value="Na_Ca_ex"/>
    <property type="match status" value="1"/>
</dbReference>
<comment type="subcellular location">
    <subcellularLocation>
        <location evidence="1">Membrane</location>
        <topology evidence="1">Multi-pass membrane protein</topology>
    </subcellularLocation>
</comment>
<feature type="transmembrane region" description="Helical" evidence="5">
    <location>
        <begin position="33"/>
        <end position="54"/>
    </location>
</feature>
<sequence>MDLPLLLLGLVLLLAGGDALVRGAADLARRLGISPLVVGLTVVALGTSAPELAVNVTAALSGSGSLSFGNVIGSNLANIGLVVGVAALVRPLDVQAVVVRRELPMMLLATGFALVFALDSVLAGAASSRYERGDGIA</sequence>
<dbReference type="AlphaFoldDB" id="X0T1H6"/>
<dbReference type="InterPro" id="IPR004481">
    <property type="entry name" value="K/Na/Ca-exchanger"/>
</dbReference>
<keyword evidence="2 5" id="KW-0812">Transmembrane</keyword>
<evidence type="ECO:0000256" key="1">
    <source>
        <dbReference type="ARBA" id="ARBA00004141"/>
    </source>
</evidence>
<gene>
    <name evidence="7" type="ORF">S01H1_16457</name>
</gene>
<feature type="domain" description="Sodium/calcium exchanger membrane region" evidence="6">
    <location>
        <begin position="5"/>
        <end position="136"/>
    </location>
</feature>
<dbReference type="GO" id="GO:0008273">
    <property type="term" value="F:calcium, potassium:sodium antiporter activity"/>
    <property type="evidence" value="ECO:0007669"/>
    <property type="project" value="TreeGrafter"/>
</dbReference>
<keyword evidence="3 5" id="KW-1133">Transmembrane helix</keyword>
<feature type="transmembrane region" description="Helical" evidence="5">
    <location>
        <begin position="105"/>
        <end position="126"/>
    </location>
</feature>
<dbReference type="PANTHER" id="PTHR10846:SF8">
    <property type="entry name" value="INNER MEMBRANE PROTEIN YRBG"/>
    <property type="match status" value="1"/>
</dbReference>
<dbReference type="PANTHER" id="PTHR10846">
    <property type="entry name" value="SODIUM/POTASSIUM/CALCIUM EXCHANGER"/>
    <property type="match status" value="1"/>
</dbReference>
<organism evidence="7">
    <name type="scientific">marine sediment metagenome</name>
    <dbReference type="NCBI Taxonomy" id="412755"/>
    <lineage>
        <taxon>unclassified sequences</taxon>
        <taxon>metagenomes</taxon>
        <taxon>ecological metagenomes</taxon>
    </lineage>
</organism>
<evidence type="ECO:0000256" key="3">
    <source>
        <dbReference type="ARBA" id="ARBA00022989"/>
    </source>
</evidence>